<dbReference type="Gene3D" id="3.40.50.10490">
    <property type="entry name" value="Glucose-6-phosphate isomerase like protein, domain 1"/>
    <property type="match status" value="1"/>
</dbReference>
<evidence type="ECO:0000313" key="3">
    <source>
        <dbReference type="Proteomes" id="UP000005950"/>
    </source>
</evidence>
<dbReference type="NCBIfam" id="NF002805">
    <property type="entry name" value="PRK02947.1"/>
    <property type="match status" value="1"/>
</dbReference>
<name>B9Y707_9FIRM</name>
<dbReference type="InterPro" id="IPR035472">
    <property type="entry name" value="RpiR-like_SIS"/>
</dbReference>
<dbReference type="HOGENOM" id="CLU_089975_0_0_9"/>
<dbReference type="AlphaFoldDB" id="B9Y707"/>
<dbReference type="STRING" id="545696.HOLDEFILI_01601"/>
<protein>
    <recommendedName>
        <fullName evidence="1">SIS domain-containing protein</fullName>
    </recommendedName>
</protein>
<dbReference type="InterPro" id="IPR050099">
    <property type="entry name" value="SIS_GmhA/DiaA_subfam"/>
</dbReference>
<dbReference type="SUPFAM" id="SSF53697">
    <property type="entry name" value="SIS domain"/>
    <property type="match status" value="1"/>
</dbReference>
<dbReference type="PROSITE" id="PS51464">
    <property type="entry name" value="SIS"/>
    <property type="match status" value="1"/>
</dbReference>
<dbReference type="Proteomes" id="UP000005950">
    <property type="component" value="Unassembled WGS sequence"/>
</dbReference>
<evidence type="ECO:0000259" key="1">
    <source>
        <dbReference type="PROSITE" id="PS51464"/>
    </source>
</evidence>
<proteinExistence type="predicted"/>
<dbReference type="GO" id="GO:0097367">
    <property type="term" value="F:carbohydrate derivative binding"/>
    <property type="evidence" value="ECO:0007669"/>
    <property type="project" value="InterPro"/>
</dbReference>
<organism evidence="2 3">
    <name type="scientific">Holdemania filiformis DSM 12042</name>
    <dbReference type="NCBI Taxonomy" id="545696"/>
    <lineage>
        <taxon>Bacteria</taxon>
        <taxon>Bacillati</taxon>
        <taxon>Bacillota</taxon>
        <taxon>Erysipelotrichia</taxon>
        <taxon>Erysipelotrichales</taxon>
        <taxon>Erysipelotrichaceae</taxon>
        <taxon>Holdemania</taxon>
    </lineage>
</organism>
<dbReference type="Pfam" id="PF13580">
    <property type="entry name" value="SIS_2"/>
    <property type="match status" value="1"/>
</dbReference>
<dbReference type="InterPro" id="IPR001347">
    <property type="entry name" value="SIS_dom"/>
</dbReference>
<comment type="caution">
    <text evidence="2">The sequence shown here is derived from an EMBL/GenBank/DDBJ whole genome shotgun (WGS) entry which is preliminary data.</text>
</comment>
<feature type="domain" description="SIS" evidence="1">
    <location>
        <begin position="75"/>
        <end position="261"/>
    </location>
</feature>
<dbReference type="EMBL" id="ACCF01000090">
    <property type="protein sequence ID" value="EEF68216.1"/>
    <property type="molecule type" value="Genomic_DNA"/>
</dbReference>
<dbReference type="PANTHER" id="PTHR30390:SF7">
    <property type="entry name" value="PHOSPHOHEPTOSE ISOMERASE"/>
    <property type="match status" value="1"/>
</dbReference>
<dbReference type="CDD" id="cd05013">
    <property type="entry name" value="SIS_RpiR"/>
    <property type="match status" value="1"/>
</dbReference>
<reference evidence="2 3" key="1">
    <citation type="submission" date="2008-12" db="EMBL/GenBank/DDBJ databases">
        <authorList>
            <person name="Fulton L."/>
            <person name="Clifton S."/>
            <person name="Fulton B."/>
            <person name="Xu J."/>
            <person name="Minx P."/>
            <person name="Pepin K.H."/>
            <person name="Johnson M."/>
            <person name="Bhonagiri V."/>
            <person name="Nash W.E."/>
            <person name="Mardis E.R."/>
            <person name="Wilson R.K."/>
        </authorList>
    </citation>
    <scope>NUCLEOTIDE SEQUENCE [LARGE SCALE GENOMIC DNA]</scope>
    <source>
        <strain evidence="2 3">DSM 12042</strain>
    </source>
</reference>
<accession>B9Y707</accession>
<dbReference type="PANTHER" id="PTHR30390">
    <property type="entry name" value="SEDOHEPTULOSE 7-PHOSPHATE ISOMERASE / DNAA INITIATOR-ASSOCIATING FACTOR FOR REPLICATION INITIATION"/>
    <property type="match status" value="1"/>
</dbReference>
<sequence>MKTKFQFVTFCKFFHFVFLFRFRLLFYNRSCYNEINEEKEILMEAWKNYFNVMNEIIAKVMDSQGENIMKAAALCADVSQRGGLIYGLGAGHSHLVIEDAFWRAATVANYAALLEPSVTGTFDITKSYLMENTYDVGRHIVDYHRVTPNDCMIIISNSGNNIVPVDAALRAKEKGIPTIAITAVEYSDYLTTKHKSGKKLKDVCDIVLDNCSLIGDAAVPIEGFPMKIGSTSTIPAVYLQNAVLTQTVELLVQRGLDPDVYFNGHIAFMDASAADHNDKLVDKYFYRIRNL</sequence>
<evidence type="ECO:0000313" key="2">
    <source>
        <dbReference type="EMBL" id="EEF68216.1"/>
    </source>
</evidence>
<dbReference type="GO" id="GO:1901135">
    <property type="term" value="P:carbohydrate derivative metabolic process"/>
    <property type="evidence" value="ECO:0007669"/>
    <property type="project" value="InterPro"/>
</dbReference>
<reference evidence="2 3" key="2">
    <citation type="submission" date="2009-02" db="EMBL/GenBank/DDBJ databases">
        <title>Draft genome sequence of Holdemania filiformis DSM 12042.</title>
        <authorList>
            <person name="Sudarsanam P."/>
            <person name="Ley R."/>
            <person name="Guruge J."/>
            <person name="Turnbaugh P.J."/>
            <person name="Mahowald M."/>
            <person name="Liep D."/>
            <person name="Gordon J."/>
        </authorList>
    </citation>
    <scope>NUCLEOTIDE SEQUENCE [LARGE SCALE GENOMIC DNA]</scope>
    <source>
        <strain evidence="2 3">DSM 12042</strain>
    </source>
</reference>
<gene>
    <name evidence="2" type="ORF">HOLDEFILI_01601</name>
</gene>
<dbReference type="eggNOG" id="COG4821">
    <property type="taxonomic scope" value="Bacteria"/>
</dbReference>
<dbReference type="InterPro" id="IPR046348">
    <property type="entry name" value="SIS_dom_sf"/>
</dbReference>